<sequence>MFDAKRLLDQFLGGSSRGGSFGGGHPGHQAPYGQAPYGQAPSPLEQVARSLGGGGGKGAILGGLASLVLGGRRGGGGFGSSGFGMPGGGMPGGIPGGIPGMGSAGRLGGLALVATLAYQAYQNWQANQGQRGAPPTGRAAGFIPSPDEASRMLGGTRFAPASAADEQDRARALLIAMITAAKADGHIDADEQARIFGEMDRHALDADDKAFLMDALRAPVDVEAVARLARNPEQATELYAASLMAITVDTHQERAYLDHLARSLRLDPGLVRHIEATLASAASQR</sequence>
<evidence type="ECO:0000313" key="2">
    <source>
        <dbReference type="EMBL" id="TNC15305.1"/>
    </source>
</evidence>
<dbReference type="Pfam" id="PF04391">
    <property type="entry name" value="DUF533"/>
    <property type="match status" value="1"/>
</dbReference>
<evidence type="ECO:0000313" key="3">
    <source>
        <dbReference type="Proteomes" id="UP000305267"/>
    </source>
</evidence>
<feature type="compositionally biased region" description="Gly residues" evidence="1">
    <location>
        <begin position="16"/>
        <end position="26"/>
    </location>
</feature>
<dbReference type="Proteomes" id="UP000305267">
    <property type="component" value="Unassembled WGS sequence"/>
</dbReference>
<feature type="region of interest" description="Disordered" evidence="1">
    <location>
        <begin position="127"/>
        <end position="146"/>
    </location>
</feature>
<dbReference type="InterPro" id="IPR007486">
    <property type="entry name" value="YebE"/>
</dbReference>
<reference evidence="2 3" key="1">
    <citation type="submission" date="2019-06" db="EMBL/GenBank/DDBJ databases">
        <title>Genome of Methylobacterium sp. 17Sr1-39.</title>
        <authorList>
            <person name="Seo T."/>
        </authorList>
    </citation>
    <scope>NUCLEOTIDE SEQUENCE [LARGE SCALE GENOMIC DNA]</scope>
    <source>
        <strain evidence="2 3">17Sr1-39</strain>
    </source>
</reference>
<dbReference type="AlphaFoldDB" id="A0A5C4LN01"/>
<evidence type="ECO:0000256" key="1">
    <source>
        <dbReference type="SAM" id="MobiDB-lite"/>
    </source>
</evidence>
<dbReference type="SUPFAM" id="SSF158682">
    <property type="entry name" value="TerB-like"/>
    <property type="match status" value="1"/>
</dbReference>
<gene>
    <name evidence="2" type="ORF">FF100_07075</name>
</gene>
<name>A0A5C4LN01_9HYPH</name>
<accession>A0A5C4LN01</accession>
<organism evidence="2 3">
    <name type="scientific">Methylobacterium terricola</name>
    <dbReference type="NCBI Taxonomy" id="2583531"/>
    <lineage>
        <taxon>Bacteria</taxon>
        <taxon>Pseudomonadati</taxon>
        <taxon>Pseudomonadota</taxon>
        <taxon>Alphaproteobacteria</taxon>
        <taxon>Hyphomicrobiales</taxon>
        <taxon>Methylobacteriaceae</taxon>
        <taxon>Methylobacterium</taxon>
    </lineage>
</organism>
<protein>
    <submittedName>
        <fullName evidence="2">Tellurite resistance TerB family protein</fullName>
    </submittedName>
</protein>
<dbReference type="RefSeq" id="WP_139034833.1">
    <property type="nucleotide sequence ID" value="NZ_VDDA01000002.1"/>
</dbReference>
<dbReference type="OrthoDB" id="5459344at2"/>
<dbReference type="Gene3D" id="1.10.3680.10">
    <property type="entry name" value="TerB-like"/>
    <property type="match status" value="1"/>
</dbReference>
<proteinExistence type="predicted"/>
<comment type="caution">
    <text evidence="2">The sequence shown here is derived from an EMBL/GenBank/DDBJ whole genome shotgun (WGS) entry which is preliminary data.</text>
</comment>
<dbReference type="EMBL" id="VDDA01000002">
    <property type="protein sequence ID" value="TNC15305.1"/>
    <property type="molecule type" value="Genomic_DNA"/>
</dbReference>
<keyword evidence="3" id="KW-1185">Reference proteome</keyword>
<feature type="region of interest" description="Disordered" evidence="1">
    <location>
        <begin position="16"/>
        <end position="51"/>
    </location>
</feature>
<dbReference type="CDD" id="cd07178">
    <property type="entry name" value="terB_like_YebE"/>
    <property type="match status" value="1"/>
</dbReference>
<dbReference type="InterPro" id="IPR029024">
    <property type="entry name" value="TerB-like"/>
</dbReference>